<accession>A0A1M4JAE8</accession>
<dbReference type="RefSeq" id="WP_009608553.1">
    <property type="nucleotide sequence ID" value="NZ_CP076252.1"/>
</dbReference>
<dbReference type="GO" id="GO:0003677">
    <property type="term" value="F:DNA binding"/>
    <property type="evidence" value="ECO:0007669"/>
    <property type="project" value="UniProtKB-KW"/>
</dbReference>
<evidence type="ECO:0000256" key="2">
    <source>
        <dbReference type="ARBA" id="ARBA00023125"/>
    </source>
</evidence>
<dbReference type="PANTHER" id="PTHR30408:SF12">
    <property type="entry name" value="TYPE I RESTRICTION ENZYME MJAVIII SPECIFICITY SUBUNIT"/>
    <property type="match status" value="1"/>
</dbReference>
<dbReference type="EMBL" id="FLUK01000207">
    <property type="protein sequence ID" value="SBV88647.1"/>
    <property type="molecule type" value="Genomic_DNA"/>
</dbReference>
<proteinExistence type="predicted"/>
<dbReference type="InterPro" id="IPR052021">
    <property type="entry name" value="Type-I_RS_S_subunit"/>
</dbReference>
<dbReference type="Gene3D" id="3.90.220.20">
    <property type="entry name" value="DNA methylase specificity domains"/>
    <property type="match status" value="2"/>
</dbReference>
<sequence>MKEGQVPKAMPRLRFPGFCGVTSTFALSAVADLVNEKISANQISARQYVSTENLRPDFGGLSQAKKLPAVSSVTSFRPKDILISNIRPYLRKVWQSNMYGGASNDVLVFRSREHVDADYLAAILSSDLFIEYAMHGARGVKMPRGDILMINTFPVPCPESREQKKIYDCLSSLDDSIGAEIRKLDALKTHKQGLMQQLFPAEGQCLPRLRFPGFEHEWKEAKAGSLFSSRTEAGEDGLPIFAVTTNDGMVVRSSVERRVDDIVEAGANRKVCKGDIAYNMMRMWQGACGVAPEHCMVSPAYVVLAPQRGACSDFFGYLFKLPSTLRQLTSHSQGLTKDRLRLYYKDFASITMLCPTLAEQKMIAGCLSFVDKRIAIQARKVAMLHEHKKGLMHGLFPVGEAHAA</sequence>
<evidence type="ECO:0000313" key="4">
    <source>
        <dbReference type="Proteomes" id="UP000184997"/>
    </source>
</evidence>
<keyword evidence="2" id="KW-0238">DNA-binding</keyword>
<evidence type="ECO:0000313" key="3">
    <source>
        <dbReference type="EMBL" id="SBV88647.1"/>
    </source>
</evidence>
<name>A0A1M4JAE8_9XANT</name>
<gene>
    <name evidence="3" type="ORF">XTGNCPPB3709_2594</name>
</gene>
<dbReference type="GO" id="GO:0009307">
    <property type="term" value="P:DNA restriction-modification system"/>
    <property type="evidence" value="ECO:0007669"/>
    <property type="project" value="UniProtKB-KW"/>
</dbReference>
<evidence type="ECO:0000256" key="1">
    <source>
        <dbReference type="ARBA" id="ARBA00022747"/>
    </source>
</evidence>
<dbReference type="Proteomes" id="UP000184997">
    <property type="component" value="Unassembled WGS sequence"/>
</dbReference>
<keyword evidence="1" id="KW-0680">Restriction system</keyword>
<dbReference type="PANTHER" id="PTHR30408">
    <property type="entry name" value="TYPE-1 RESTRICTION ENZYME ECOKI SPECIFICITY PROTEIN"/>
    <property type="match status" value="1"/>
</dbReference>
<dbReference type="AlphaFoldDB" id="A0A1M4JAE8"/>
<dbReference type="InterPro" id="IPR044946">
    <property type="entry name" value="Restrct_endonuc_typeI_TRD_sf"/>
</dbReference>
<reference evidence="4" key="1">
    <citation type="submission" date="2016-07" db="EMBL/GenBank/DDBJ databases">
        <authorList>
            <person name="Florea S."/>
            <person name="Webb J.S."/>
            <person name="Jaromczyk J."/>
            <person name="Schardl C.L."/>
        </authorList>
    </citation>
    <scope>NUCLEOTIDE SEQUENCE [LARGE SCALE GENOMIC DNA]</scope>
</reference>
<dbReference type="SUPFAM" id="SSF116734">
    <property type="entry name" value="DNA methylase specificity domain"/>
    <property type="match status" value="2"/>
</dbReference>
<protein>
    <submittedName>
        <fullName evidence="3">Putative type I restriction and modification protein subunit S</fullName>
    </submittedName>
</protein>
<organism evidence="3 4">
    <name type="scientific">Xanthomonas graminis pv. graminis</name>
    <dbReference type="NCBI Taxonomy" id="134874"/>
    <lineage>
        <taxon>Bacteria</taxon>
        <taxon>Pseudomonadati</taxon>
        <taxon>Pseudomonadota</taxon>
        <taxon>Gammaproteobacteria</taxon>
        <taxon>Lysobacterales</taxon>
        <taxon>Lysobacteraceae</taxon>
        <taxon>Xanthomonas</taxon>
        <taxon>Xanthomonas translucens group</taxon>
        <taxon>Xanthomonas graminis</taxon>
    </lineage>
</organism>